<keyword evidence="2" id="KW-1185">Reference proteome</keyword>
<proteinExistence type="predicted"/>
<evidence type="ECO:0000313" key="2">
    <source>
        <dbReference type="Proteomes" id="UP001202289"/>
    </source>
</evidence>
<protein>
    <submittedName>
        <fullName evidence="1">DUF4083 family protein</fullName>
    </submittedName>
</protein>
<evidence type="ECO:0000313" key="1">
    <source>
        <dbReference type="EMBL" id="MCM3736808.1"/>
    </source>
</evidence>
<reference evidence="1" key="1">
    <citation type="submission" date="2022-05" db="EMBL/GenBank/DDBJ databases">
        <title>Comparative Genomics of Spacecraft Associated Microbes.</title>
        <authorList>
            <person name="Tran M.T."/>
            <person name="Wright A."/>
            <person name="Seuylemezian A."/>
            <person name="Eisen J."/>
            <person name="Coil D."/>
        </authorList>
    </citation>
    <scope>NUCLEOTIDE SEQUENCE</scope>
    <source>
        <strain evidence="1">FAIRING 10M-2.2</strain>
    </source>
</reference>
<comment type="caution">
    <text evidence="1">The sequence shown here is derived from an EMBL/GenBank/DDBJ whole genome shotgun (WGS) entry which is preliminary data.</text>
</comment>
<gene>
    <name evidence="1" type="ORF">M3215_13525</name>
</gene>
<dbReference type="EMBL" id="JAMBOP010000015">
    <property type="protein sequence ID" value="MCM3736808.1"/>
    <property type="molecule type" value="Genomic_DNA"/>
</dbReference>
<organism evidence="1 2">
    <name type="scientific">Bacillus cytotoxicus</name>
    <dbReference type="NCBI Taxonomy" id="580165"/>
    <lineage>
        <taxon>Bacteria</taxon>
        <taxon>Bacillati</taxon>
        <taxon>Bacillota</taxon>
        <taxon>Bacilli</taxon>
        <taxon>Bacillales</taxon>
        <taxon>Bacillaceae</taxon>
        <taxon>Bacillus</taxon>
        <taxon>Bacillus cereus group</taxon>
    </lineage>
</organism>
<name>A0ACC6A8Z8_9BACI</name>
<sequence length="64" mass="7402">MDIFSIVNIVSIILLFALILLFFISLGAFIRSRLVNQSSQRSSLGEIEKKLDRIIEMMEEKEKN</sequence>
<dbReference type="Proteomes" id="UP001202289">
    <property type="component" value="Unassembled WGS sequence"/>
</dbReference>
<accession>A0ACC6A8Z8</accession>